<dbReference type="InterPro" id="IPR024568">
    <property type="entry name" value="RNase_HIII_N"/>
</dbReference>
<gene>
    <name evidence="12" type="ORF">DRO07_00965</name>
</gene>
<evidence type="ECO:0000256" key="1">
    <source>
        <dbReference type="ARBA" id="ARBA00000077"/>
    </source>
</evidence>
<comment type="catalytic activity">
    <reaction evidence="1 9 10">
        <text>Endonucleolytic cleavage to 5'-phosphomonoester.</text>
        <dbReference type="EC" id="3.1.26.4"/>
    </reaction>
</comment>
<name>A0A497JJL3_9ARCH</name>
<dbReference type="PROSITE" id="PS51975">
    <property type="entry name" value="RNASE_H_2"/>
    <property type="match status" value="1"/>
</dbReference>
<protein>
    <recommendedName>
        <fullName evidence="10">Ribonuclease</fullName>
        <ecNumber evidence="10">3.1.26.4</ecNumber>
    </recommendedName>
</protein>
<dbReference type="GO" id="GO:0004523">
    <property type="term" value="F:RNA-DNA hybrid ribonuclease activity"/>
    <property type="evidence" value="ECO:0007669"/>
    <property type="project" value="UniProtKB-UniRule"/>
</dbReference>
<keyword evidence="7 9" id="KW-0255">Endonuclease</keyword>
<dbReference type="GO" id="GO:0006298">
    <property type="term" value="P:mismatch repair"/>
    <property type="evidence" value="ECO:0007669"/>
    <property type="project" value="TreeGrafter"/>
</dbReference>
<feature type="binding site" evidence="9">
    <location>
        <position position="89"/>
    </location>
    <ligand>
        <name>a divalent metal cation</name>
        <dbReference type="ChEBI" id="CHEBI:60240"/>
    </ligand>
</feature>
<dbReference type="Pfam" id="PF11858">
    <property type="entry name" value="DUF3378"/>
    <property type="match status" value="1"/>
</dbReference>
<comment type="subcellular location">
    <subcellularLocation>
        <location evidence="3">Cytoplasm</location>
    </subcellularLocation>
</comment>
<comment type="similarity">
    <text evidence="10">Belongs to the RNase HII family.</text>
</comment>
<keyword evidence="4" id="KW-0963">Cytoplasm</keyword>
<evidence type="ECO:0000313" key="13">
    <source>
        <dbReference type="Proteomes" id="UP000277633"/>
    </source>
</evidence>
<keyword evidence="6 9" id="KW-0479">Metal-binding</keyword>
<dbReference type="PANTHER" id="PTHR10954">
    <property type="entry name" value="RIBONUCLEASE H2 SUBUNIT A"/>
    <property type="match status" value="1"/>
</dbReference>
<dbReference type="GO" id="GO:0043137">
    <property type="term" value="P:DNA replication, removal of RNA primer"/>
    <property type="evidence" value="ECO:0007669"/>
    <property type="project" value="TreeGrafter"/>
</dbReference>
<dbReference type="Pfam" id="PF01351">
    <property type="entry name" value="RNase_HII"/>
    <property type="match status" value="1"/>
</dbReference>
<sequence>MQNKSAAVKPVVLNFSQEEKGKIIKVLSQYSKKKVSAPFEEKRWLIAGCTVTLYKTGKLVVQGKQCKKVANEILKKMLSKEELILGIDEAGRGEHFGNFTIAAVLADKNKMRELRDSKKIKKLEEKTKIVEENSLASVTVSFSPEFIDEARRAGLTMNELQKRFINIAPELFKIPGKTFKVRVDGSPLKGCDAEFIVGGDDKCPVIGAASVLAKSAREKSPNKNQRKTWKSRLL</sequence>
<dbReference type="Gene3D" id="3.30.310.10">
    <property type="entry name" value="TATA-Binding Protein"/>
    <property type="match status" value="1"/>
</dbReference>
<dbReference type="GO" id="GO:0046872">
    <property type="term" value="F:metal ion binding"/>
    <property type="evidence" value="ECO:0007669"/>
    <property type="project" value="UniProtKB-KW"/>
</dbReference>
<keyword evidence="8 9" id="KW-0378">Hydrolase</keyword>
<dbReference type="InterPro" id="IPR012295">
    <property type="entry name" value="TBP_dom_sf"/>
</dbReference>
<feature type="binding site" evidence="9">
    <location>
        <position position="88"/>
    </location>
    <ligand>
        <name>a divalent metal cation</name>
        <dbReference type="ChEBI" id="CHEBI:60240"/>
    </ligand>
</feature>
<evidence type="ECO:0000256" key="2">
    <source>
        <dbReference type="ARBA" id="ARBA00004065"/>
    </source>
</evidence>
<dbReference type="Gene3D" id="3.30.420.10">
    <property type="entry name" value="Ribonuclease H-like superfamily/Ribonuclease H"/>
    <property type="match status" value="1"/>
</dbReference>
<dbReference type="EC" id="3.1.26.4" evidence="10"/>
<evidence type="ECO:0000256" key="10">
    <source>
        <dbReference type="RuleBase" id="RU003515"/>
    </source>
</evidence>
<evidence type="ECO:0000256" key="5">
    <source>
        <dbReference type="ARBA" id="ARBA00022722"/>
    </source>
</evidence>
<organism evidence="12 13">
    <name type="scientific">Candidatus Iainarchaeum sp</name>
    <dbReference type="NCBI Taxonomy" id="3101447"/>
    <lineage>
        <taxon>Archaea</taxon>
        <taxon>Candidatus Iainarchaeota</taxon>
        <taxon>Candidatus Iainarchaeia</taxon>
        <taxon>Candidatus Iainarchaeales</taxon>
        <taxon>Candidatus Iainarchaeaceae</taxon>
        <taxon>Candidatus Iainarchaeum</taxon>
    </lineage>
</organism>
<feature type="domain" description="RNase H type-2" evidence="11">
    <location>
        <begin position="82"/>
        <end position="234"/>
    </location>
</feature>
<dbReference type="PANTHER" id="PTHR10954:SF23">
    <property type="entry name" value="RIBONUCLEASE"/>
    <property type="match status" value="1"/>
</dbReference>
<dbReference type="GO" id="GO:0003723">
    <property type="term" value="F:RNA binding"/>
    <property type="evidence" value="ECO:0007669"/>
    <property type="project" value="UniProtKB-UniRule"/>
</dbReference>
<proteinExistence type="inferred from homology"/>
<evidence type="ECO:0000259" key="11">
    <source>
        <dbReference type="PROSITE" id="PS51975"/>
    </source>
</evidence>
<keyword evidence="5 9" id="KW-0540">Nuclease</keyword>
<evidence type="ECO:0000313" key="12">
    <source>
        <dbReference type="EMBL" id="RLG70115.1"/>
    </source>
</evidence>
<dbReference type="Proteomes" id="UP000277633">
    <property type="component" value="Unassembled WGS sequence"/>
</dbReference>
<dbReference type="EMBL" id="QMWO01000021">
    <property type="protein sequence ID" value="RLG70115.1"/>
    <property type="molecule type" value="Genomic_DNA"/>
</dbReference>
<evidence type="ECO:0000256" key="4">
    <source>
        <dbReference type="ARBA" id="ARBA00022490"/>
    </source>
</evidence>
<dbReference type="InterPro" id="IPR024567">
    <property type="entry name" value="RNase_HII/HIII_dom"/>
</dbReference>
<dbReference type="GO" id="GO:0005737">
    <property type="term" value="C:cytoplasm"/>
    <property type="evidence" value="ECO:0007669"/>
    <property type="project" value="UniProtKB-SubCell"/>
</dbReference>
<evidence type="ECO:0000256" key="7">
    <source>
        <dbReference type="ARBA" id="ARBA00022759"/>
    </source>
</evidence>
<dbReference type="AlphaFoldDB" id="A0A497JJL3"/>
<dbReference type="SUPFAM" id="SSF53098">
    <property type="entry name" value="Ribonuclease H-like"/>
    <property type="match status" value="1"/>
</dbReference>
<comment type="cofactor">
    <cofactor evidence="9">
        <name>Mn(2+)</name>
        <dbReference type="ChEBI" id="CHEBI:29035"/>
    </cofactor>
    <cofactor evidence="9">
        <name>Mg(2+)</name>
        <dbReference type="ChEBI" id="CHEBI:18420"/>
    </cofactor>
    <text evidence="9">Manganese or magnesium. Binds 1 divalent metal ion per monomer in the absence of substrate. May bind a second metal ion after substrate binding.</text>
</comment>
<dbReference type="InterPro" id="IPR012337">
    <property type="entry name" value="RNaseH-like_sf"/>
</dbReference>
<evidence type="ECO:0000256" key="6">
    <source>
        <dbReference type="ARBA" id="ARBA00022723"/>
    </source>
</evidence>
<reference evidence="12 13" key="1">
    <citation type="submission" date="2018-06" db="EMBL/GenBank/DDBJ databases">
        <title>Extensive metabolic versatility and redundancy in microbially diverse, dynamic hydrothermal sediments.</title>
        <authorList>
            <person name="Dombrowski N."/>
            <person name="Teske A."/>
            <person name="Baker B.J."/>
        </authorList>
    </citation>
    <scope>NUCLEOTIDE SEQUENCE [LARGE SCALE GENOMIC DNA]</scope>
    <source>
        <strain evidence="12">B9_G13</strain>
    </source>
</reference>
<dbReference type="InterPro" id="IPR001352">
    <property type="entry name" value="RNase_HII/HIII"/>
</dbReference>
<comment type="caution">
    <text evidence="12">The sequence shown here is derived from an EMBL/GenBank/DDBJ whole genome shotgun (WGS) entry which is preliminary data.</text>
</comment>
<accession>A0A497JJL3</accession>
<evidence type="ECO:0000256" key="3">
    <source>
        <dbReference type="ARBA" id="ARBA00004496"/>
    </source>
</evidence>
<evidence type="ECO:0000256" key="8">
    <source>
        <dbReference type="ARBA" id="ARBA00022801"/>
    </source>
</evidence>
<evidence type="ECO:0000256" key="9">
    <source>
        <dbReference type="PROSITE-ProRule" id="PRU01319"/>
    </source>
</evidence>
<dbReference type="GO" id="GO:0032299">
    <property type="term" value="C:ribonuclease H2 complex"/>
    <property type="evidence" value="ECO:0007669"/>
    <property type="project" value="TreeGrafter"/>
</dbReference>
<comment type="function">
    <text evidence="2 10">Endonuclease that specifically degrades the RNA of RNA-DNA hybrids.</text>
</comment>
<dbReference type="InterPro" id="IPR036397">
    <property type="entry name" value="RNaseH_sf"/>
</dbReference>
<feature type="binding site" evidence="9">
    <location>
        <position position="184"/>
    </location>
    <ligand>
        <name>a divalent metal cation</name>
        <dbReference type="ChEBI" id="CHEBI:60240"/>
    </ligand>
</feature>